<feature type="DNA-binding region" description="H-T-H motif" evidence="5">
    <location>
        <begin position="47"/>
        <end position="66"/>
    </location>
</feature>
<evidence type="ECO:0000256" key="4">
    <source>
        <dbReference type="ARBA" id="ARBA00023163"/>
    </source>
</evidence>
<dbReference type="PRINTS" id="PR00455">
    <property type="entry name" value="HTHTETR"/>
</dbReference>
<dbReference type="EMBL" id="CP031356">
    <property type="protein sequence ID" value="AXK44220.1"/>
    <property type="molecule type" value="Genomic_DNA"/>
</dbReference>
<keyword evidence="10" id="KW-1185">Reference proteome</keyword>
<dbReference type="Pfam" id="PF00440">
    <property type="entry name" value="TetR_N"/>
    <property type="match status" value="1"/>
</dbReference>
<dbReference type="SUPFAM" id="SSF48498">
    <property type="entry name" value="Tetracyclin repressor-like, C-terminal domain"/>
    <property type="match status" value="1"/>
</dbReference>
<dbReference type="RefSeq" id="WP_115411975.1">
    <property type="nucleotide sequence ID" value="NZ_CP031356.1"/>
</dbReference>
<sequence length="212" mass="23693">MTTAASRSRSARRRPGRPRGQDSAVVREAALVAAMELIARQGFAATSMSQVAHAAGISPSGLAHHFRSKQALLGAVLARRDELDAVPPRPDEDEPWRAYRELVDLARHNMDNRQIVALFMTMVGEAVAPEHPAHEWMLRHYRDVLAQLTAQVRTDQEAGRVREDAPAERIARETIALMDGLQVQWLLDPEVDMSRAMAEHLADLRRCWDLAP</sequence>
<reference evidence="8 10" key="1">
    <citation type="submission" date="2018-07" db="EMBL/GenBank/DDBJ databases">
        <title>Brachybacterium saurashtrense DSM 23186 genome sequence.</title>
        <authorList>
            <person name="Guo L."/>
        </authorList>
    </citation>
    <scope>NUCLEOTIDE SEQUENCE [LARGE SCALE GENOMIC DNA]</scope>
    <source>
        <strain evidence="8 10">DSM 23186</strain>
    </source>
</reference>
<dbReference type="GO" id="GO:0003677">
    <property type="term" value="F:DNA binding"/>
    <property type="evidence" value="ECO:0007669"/>
    <property type="project" value="UniProtKB-UniRule"/>
</dbReference>
<accession>A0A345YJW8</accession>
<reference evidence="9 11" key="2">
    <citation type="submission" date="2018-08" db="EMBL/GenBank/DDBJ databases">
        <title>Brachybacterium saurashtrense DSM 23186.</title>
        <authorList>
            <person name="Li Y."/>
        </authorList>
    </citation>
    <scope>NUCLEOTIDE SEQUENCE [LARGE SCALE GENOMIC DNA]</scope>
    <source>
        <strain evidence="9 11">DSM 23186</strain>
    </source>
</reference>
<evidence type="ECO:0000313" key="11">
    <source>
        <dbReference type="Proteomes" id="UP000282185"/>
    </source>
</evidence>
<name>A0A345YJW8_9MICO</name>
<dbReference type="KEGG" id="bsau:DWV08_00320"/>
<keyword evidence="1" id="KW-0678">Repressor</keyword>
<dbReference type="EMBL" id="QSWH01000007">
    <property type="protein sequence ID" value="RRR21492.1"/>
    <property type="molecule type" value="Genomic_DNA"/>
</dbReference>
<proteinExistence type="predicted"/>
<dbReference type="InterPro" id="IPR039538">
    <property type="entry name" value="BetI_C"/>
</dbReference>
<protein>
    <submittedName>
        <fullName evidence="9">TetR/AcrR family transcriptional regulator</fullName>
    </submittedName>
</protein>
<feature type="region of interest" description="Disordered" evidence="6">
    <location>
        <begin position="1"/>
        <end position="23"/>
    </location>
</feature>
<evidence type="ECO:0000313" key="8">
    <source>
        <dbReference type="EMBL" id="AXK44220.1"/>
    </source>
</evidence>
<dbReference type="InterPro" id="IPR009057">
    <property type="entry name" value="Homeodomain-like_sf"/>
</dbReference>
<dbReference type="OrthoDB" id="7505659at2"/>
<evidence type="ECO:0000313" key="9">
    <source>
        <dbReference type="EMBL" id="RRR21492.1"/>
    </source>
</evidence>
<dbReference type="Proteomes" id="UP000254236">
    <property type="component" value="Chromosome"/>
</dbReference>
<evidence type="ECO:0000256" key="3">
    <source>
        <dbReference type="ARBA" id="ARBA00023125"/>
    </source>
</evidence>
<evidence type="ECO:0000313" key="10">
    <source>
        <dbReference type="Proteomes" id="UP000254236"/>
    </source>
</evidence>
<evidence type="ECO:0000256" key="6">
    <source>
        <dbReference type="SAM" id="MobiDB-lite"/>
    </source>
</evidence>
<dbReference type="Pfam" id="PF13977">
    <property type="entry name" value="TetR_C_6"/>
    <property type="match status" value="1"/>
</dbReference>
<keyword evidence="4" id="KW-0804">Transcription</keyword>
<dbReference type="PANTHER" id="PTHR47506">
    <property type="entry name" value="TRANSCRIPTIONAL REGULATORY PROTEIN"/>
    <property type="match status" value="1"/>
</dbReference>
<evidence type="ECO:0000256" key="2">
    <source>
        <dbReference type="ARBA" id="ARBA00023015"/>
    </source>
</evidence>
<dbReference type="SUPFAM" id="SSF46689">
    <property type="entry name" value="Homeodomain-like"/>
    <property type="match status" value="1"/>
</dbReference>
<feature type="domain" description="HTH tetR-type" evidence="7">
    <location>
        <begin position="24"/>
        <end position="84"/>
    </location>
</feature>
<evidence type="ECO:0000256" key="1">
    <source>
        <dbReference type="ARBA" id="ARBA00022491"/>
    </source>
</evidence>
<gene>
    <name evidence="8" type="ORF">DWV08_00320</name>
    <name evidence="9" type="ORF">DXU92_14220</name>
</gene>
<dbReference type="Proteomes" id="UP000282185">
    <property type="component" value="Unassembled WGS sequence"/>
</dbReference>
<evidence type="ECO:0000256" key="5">
    <source>
        <dbReference type="PROSITE-ProRule" id="PRU00335"/>
    </source>
</evidence>
<dbReference type="InterPro" id="IPR036271">
    <property type="entry name" value="Tet_transcr_reg_TetR-rel_C_sf"/>
</dbReference>
<organism evidence="9 11">
    <name type="scientific">Brachybacterium saurashtrense</name>
    <dbReference type="NCBI Taxonomy" id="556288"/>
    <lineage>
        <taxon>Bacteria</taxon>
        <taxon>Bacillati</taxon>
        <taxon>Actinomycetota</taxon>
        <taxon>Actinomycetes</taxon>
        <taxon>Micrococcales</taxon>
        <taxon>Dermabacteraceae</taxon>
        <taxon>Brachybacterium</taxon>
    </lineage>
</organism>
<dbReference type="PROSITE" id="PS50977">
    <property type="entry name" value="HTH_TETR_2"/>
    <property type="match status" value="1"/>
</dbReference>
<dbReference type="Gene3D" id="1.10.357.10">
    <property type="entry name" value="Tetracycline Repressor, domain 2"/>
    <property type="match status" value="1"/>
</dbReference>
<keyword evidence="2" id="KW-0805">Transcription regulation</keyword>
<evidence type="ECO:0000259" key="7">
    <source>
        <dbReference type="PROSITE" id="PS50977"/>
    </source>
</evidence>
<dbReference type="InterPro" id="IPR001647">
    <property type="entry name" value="HTH_TetR"/>
</dbReference>
<keyword evidence="3 5" id="KW-0238">DNA-binding</keyword>
<dbReference type="PANTHER" id="PTHR47506:SF6">
    <property type="entry name" value="HTH-TYPE TRANSCRIPTIONAL REPRESSOR NEMR"/>
    <property type="match status" value="1"/>
</dbReference>
<dbReference type="AlphaFoldDB" id="A0A345YJW8"/>